<sequence>MPTATPTTSTQVVPSTLTHTVNLPLAPPQSPPSMSQEPTTGHQLSSPHSSQASLQDFPPLPMSKMLGKRGEASSIKSTGRSLRSLLPNLSLRKKPKSQASSTSLPLDPPSPLSPVPSSPLENPESLSSSVQTVRKATDPTPPPAPKSMMCSVMASGKRLAGGNDLQLTLNLSQLYTITN</sequence>
<protein>
    <submittedName>
        <fullName evidence="2">Uncharacterized protein</fullName>
    </submittedName>
</protein>
<feature type="region of interest" description="Disordered" evidence="1">
    <location>
        <begin position="1"/>
        <end position="147"/>
    </location>
</feature>
<dbReference type="Proteomes" id="UP001175226">
    <property type="component" value="Unassembled WGS sequence"/>
</dbReference>
<proteinExistence type="predicted"/>
<feature type="compositionally biased region" description="Pro residues" evidence="1">
    <location>
        <begin position="106"/>
        <end position="117"/>
    </location>
</feature>
<keyword evidence="3" id="KW-1185">Reference proteome</keyword>
<reference evidence="2" key="1">
    <citation type="submission" date="2023-06" db="EMBL/GenBank/DDBJ databases">
        <authorList>
            <consortium name="Lawrence Berkeley National Laboratory"/>
            <person name="Ahrendt S."/>
            <person name="Sahu N."/>
            <person name="Indic B."/>
            <person name="Wong-Bajracharya J."/>
            <person name="Merenyi Z."/>
            <person name="Ke H.-M."/>
            <person name="Monk M."/>
            <person name="Kocsube S."/>
            <person name="Drula E."/>
            <person name="Lipzen A."/>
            <person name="Balint B."/>
            <person name="Henrissat B."/>
            <person name="Andreopoulos B."/>
            <person name="Martin F.M."/>
            <person name="Harder C.B."/>
            <person name="Rigling D."/>
            <person name="Ford K.L."/>
            <person name="Foster G.D."/>
            <person name="Pangilinan J."/>
            <person name="Papanicolaou A."/>
            <person name="Barry K."/>
            <person name="LaButti K."/>
            <person name="Viragh M."/>
            <person name="Koriabine M."/>
            <person name="Yan M."/>
            <person name="Riley R."/>
            <person name="Champramary S."/>
            <person name="Plett K.L."/>
            <person name="Tsai I.J."/>
            <person name="Slot J."/>
            <person name="Sipos G."/>
            <person name="Plett J."/>
            <person name="Nagy L.G."/>
            <person name="Grigoriev I.V."/>
        </authorList>
    </citation>
    <scope>NUCLEOTIDE SEQUENCE</scope>
    <source>
        <strain evidence="2">FPL87.14</strain>
    </source>
</reference>
<evidence type="ECO:0000313" key="3">
    <source>
        <dbReference type="Proteomes" id="UP001175226"/>
    </source>
</evidence>
<feature type="compositionally biased region" description="Low complexity" evidence="1">
    <location>
        <begin position="1"/>
        <end position="18"/>
    </location>
</feature>
<dbReference type="AlphaFoldDB" id="A0AA39J609"/>
<evidence type="ECO:0000256" key="1">
    <source>
        <dbReference type="SAM" id="MobiDB-lite"/>
    </source>
</evidence>
<gene>
    <name evidence="2" type="ORF">EV421DRAFT_1908170</name>
</gene>
<comment type="caution">
    <text evidence="2">The sequence shown here is derived from an EMBL/GenBank/DDBJ whole genome shotgun (WGS) entry which is preliminary data.</text>
</comment>
<dbReference type="EMBL" id="JAUEPT010000057">
    <property type="protein sequence ID" value="KAK0436095.1"/>
    <property type="molecule type" value="Genomic_DNA"/>
</dbReference>
<name>A0AA39J609_9AGAR</name>
<evidence type="ECO:0000313" key="2">
    <source>
        <dbReference type="EMBL" id="KAK0436095.1"/>
    </source>
</evidence>
<feature type="compositionally biased region" description="Low complexity" evidence="1">
    <location>
        <begin position="80"/>
        <end position="90"/>
    </location>
</feature>
<feature type="compositionally biased region" description="Polar residues" evidence="1">
    <location>
        <begin position="39"/>
        <end position="54"/>
    </location>
</feature>
<accession>A0AA39J609</accession>
<organism evidence="2 3">
    <name type="scientific">Armillaria borealis</name>
    <dbReference type="NCBI Taxonomy" id="47425"/>
    <lineage>
        <taxon>Eukaryota</taxon>
        <taxon>Fungi</taxon>
        <taxon>Dikarya</taxon>
        <taxon>Basidiomycota</taxon>
        <taxon>Agaricomycotina</taxon>
        <taxon>Agaricomycetes</taxon>
        <taxon>Agaricomycetidae</taxon>
        <taxon>Agaricales</taxon>
        <taxon>Marasmiineae</taxon>
        <taxon>Physalacriaceae</taxon>
        <taxon>Armillaria</taxon>
    </lineage>
</organism>
<feature type="compositionally biased region" description="Low complexity" evidence="1">
    <location>
        <begin position="118"/>
        <end position="129"/>
    </location>
</feature>